<dbReference type="Proteomes" id="UP000509414">
    <property type="component" value="Chromosome"/>
</dbReference>
<protein>
    <recommendedName>
        <fullName evidence="4">Cell division protein ZapB</fullName>
    </recommendedName>
</protein>
<evidence type="ECO:0000256" key="1">
    <source>
        <dbReference type="SAM" id="Coils"/>
    </source>
</evidence>
<evidence type="ECO:0008006" key="4">
    <source>
        <dbReference type="Google" id="ProtNLM"/>
    </source>
</evidence>
<dbReference type="KEGG" id="cinf:CINF_1031"/>
<dbReference type="AlphaFoldDB" id="A0A7H9CHG6"/>
<sequence>MFDEKVLNNLAAKVQELMQKYEEICEDNETLRNELVSAKAQNEAKSAQITRLEEELNKHNTQSDDLLRQVEAVLGKA</sequence>
<dbReference type="EMBL" id="CP049075">
    <property type="protein sequence ID" value="QLI05536.1"/>
    <property type="molecule type" value="Genomic_DNA"/>
</dbReference>
<name>A0A7H9CHG6_9BACT</name>
<keyword evidence="1" id="KW-0175">Coiled coil</keyword>
<dbReference type="RefSeq" id="WP_178695351.1">
    <property type="nucleotide sequence ID" value="NZ_CP049075.1"/>
</dbReference>
<evidence type="ECO:0000313" key="3">
    <source>
        <dbReference type="Proteomes" id="UP000509414"/>
    </source>
</evidence>
<gene>
    <name evidence="2" type="ORF">CINF_1031</name>
</gene>
<evidence type="ECO:0000313" key="2">
    <source>
        <dbReference type="EMBL" id="QLI05536.1"/>
    </source>
</evidence>
<reference evidence="2 3" key="1">
    <citation type="submission" date="2020-02" db="EMBL/GenBank/DDBJ databases">
        <title>Complete genome sequence of the novel Campylobacter species Candidatus Campylobacter infans.</title>
        <authorList>
            <person name="Duim B."/>
            <person name="Zomer A."/>
            <person name="van der Graaf L."/>
            <person name="Wagenaar J."/>
        </authorList>
    </citation>
    <scope>NUCLEOTIDE SEQUENCE [LARGE SCALE GENOMIC DNA]</scope>
    <source>
        <strain evidence="2 3">19S00001</strain>
    </source>
</reference>
<proteinExistence type="predicted"/>
<feature type="coiled-coil region" evidence="1">
    <location>
        <begin position="7"/>
        <end position="69"/>
    </location>
</feature>
<accession>A0A7H9CHG6</accession>
<organism evidence="2 3">
    <name type="scientific">Candidatus Campylobacter infans</name>
    <dbReference type="NCBI Taxonomy" id="2561898"/>
    <lineage>
        <taxon>Bacteria</taxon>
        <taxon>Pseudomonadati</taxon>
        <taxon>Campylobacterota</taxon>
        <taxon>Epsilonproteobacteria</taxon>
        <taxon>Campylobacterales</taxon>
        <taxon>Campylobacteraceae</taxon>
        <taxon>Campylobacter</taxon>
    </lineage>
</organism>
<keyword evidence="3" id="KW-1185">Reference proteome</keyword>